<keyword evidence="2" id="KW-0808">Transferase</keyword>
<dbReference type="Proteomes" id="UP001549077">
    <property type="component" value="Unassembled WGS sequence"/>
</dbReference>
<dbReference type="InterPro" id="IPR011009">
    <property type="entry name" value="Kinase-like_dom_sf"/>
</dbReference>
<dbReference type="EMBL" id="JBEPMY010000008">
    <property type="protein sequence ID" value="MET3755855.1"/>
    <property type="molecule type" value="Genomic_DNA"/>
</dbReference>
<dbReference type="Pfam" id="PF13671">
    <property type="entry name" value="AAA_33"/>
    <property type="match status" value="1"/>
</dbReference>
<gene>
    <name evidence="2" type="ORF">ABID08_003226</name>
</gene>
<protein>
    <submittedName>
        <fullName evidence="2">Aminoglycoside phosphotransferase family enzyme/predicted kinase</fullName>
    </submittedName>
</protein>
<dbReference type="PANTHER" id="PTHR43883">
    <property type="entry name" value="SLR0207 PROTEIN"/>
    <property type="match status" value="1"/>
</dbReference>
<organism evidence="2 3">
    <name type="scientific">Rhizobium binae</name>
    <dbReference type="NCBI Taxonomy" id="1138190"/>
    <lineage>
        <taxon>Bacteria</taxon>
        <taxon>Pseudomonadati</taxon>
        <taxon>Pseudomonadota</taxon>
        <taxon>Alphaproteobacteria</taxon>
        <taxon>Hyphomicrobiales</taxon>
        <taxon>Rhizobiaceae</taxon>
        <taxon>Rhizobium/Agrobacterium group</taxon>
        <taxon>Rhizobium</taxon>
    </lineage>
</organism>
<accession>A0ABV2MHC5</accession>
<dbReference type="InterPro" id="IPR027417">
    <property type="entry name" value="P-loop_NTPase"/>
</dbReference>
<dbReference type="SUPFAM" id="SSF56112">
    <property type="entry name" value="Protein kinase-like (PK-like)"/>
    <property type="match status" value="1"/>
</dbReference>
<reference evidence="2 3" key="1">
    <citation type="submission" date="2024-06" db="EMBL/GenBank/DDBJ databases">
        <title>Genomic Encyclopedia of Type Strains, Phase IV (KMG-IV): sequencing the most valuable type-strain genomes for metagenomic binning, comparative biology and taxonomic classification.</title>
        <authorList>
            <person name="Goeker M."/>
        </authorList>
    </citation>
    <scope>NUCLEOTIDE SEQUENCE [LARGE SCALE GENOMIC DNA]</scope>
    <source>
        <strain evidence="2 3">DSM 29288</strain>
    </source>
</reference>
<evidence type="ECO:0000313" key="2">
    <source>
        <dbReference type="EMBL" id="MET3755855.1"/>
    </source>
</evidence>
<dbReference type="InterPro" id="IPR052732">
    <property type="entry name" value="Cell-binding_unc_protein"/>
</dbReference>
<evidence type="ECO:0000313" key="3">
    <source>
        <dbReference type="Proteomes" id="UP001549077"/>
    </source>
</evidence>
<dbReference type="GO" id="GO:0016301">
    <property type="term" value="F:kinase activity"/>
    <property type="evidence" value="ECO:0007669"/>
    <property type="project" value="UniProtKB-KW"/>
</dbReference>
<dbReference type="Gene3D" id="3.90.1200.10">
    <property type="match status" value="1"/>
</dbReference>
<dbReference type="InterPro" id="IPR002575">
    <property type="entry name" value="Aminoglycoside_PTrfase"/>
</dbReference>
<dbReference type="Pfam" id="PF01636">
    <property type="entry name" value="APH"/>
    <property type="match status" value="1"/>
</dbReference>
<feature type="domain" description="Aminoglycoside phosphotransferase" evidence="1">
    <location>
        <begin position="213"/>
        <end position="366"/>
    </location>
</feature>
<name>A0ABV2MHC5_9HYPH</name>
<keyword evidence="3" id="KW-1185">Reference proteome</keyword>
<proteinExistence type="predicted"/>
<dbReference type="Gene3D" id="3.40.50.300">
    <property type="entry name" value="P-loop containing nucleotide triphosphate hydrolases"/>
    <property type="match status" value="1"/>
</dbReference>
<keyword evidence="2" id="KW-0418">Kinase</keyword>
<comment type="caution">
    <text evidence="2">The sequence shown here is derived from an EMBL/GenBank/DDBJ whole genome shotgun (WGS) entry which is preliminary data.</text>
</comment>
<dbReference type="PANTHER" id="PTHR43883:SF1">
    <property type="entry name" value="GLUCONOKINASE"/>
    <property type="match status" value="1"/>
</dbReference>
<sequence>MARQIRRGDRRHIHLRSGARATVLKGICGITGPTGQRNEFGDEVLSASQVHDQPSQARSNGRQCAAVGIDGNQCGGSPIGDPLLSQSRRIAMLAQDQSKVCSYLEKALRRDEHPVEIINTHISTIFLSGDRAYKMKRAVRLPYVDFSSVGARVTACRKELELNGATAPETYLAVRLVTREPSGEYVLDGGGEVCDALVEMRRFDQSALLDRLATSGALTSSIVDALAKTIVQFHRGAPVSHARSGRANVVSVLNINDAGFATSTVFLPEQVRELTSIFHQRLSELAELLNEREHEGKIRRCHGDLHLRNIVLLHGEPRLFDCIEFNDEIATTDVLYDLAFLLMDLWHRQEKGLANRLMNRYLDETDDEEGFRVLPFFMALRAAVRAHVTATQAEGLSGDQAMALVEEAKSYFALAWALLEPAKPRLVAIGGLSGSGKTTLAEALAPLLDVGPGARIVESDRVRKAMHAVPPETKLPPAAYRPEISARVYREMAWRARLLLNGGGCVIVDAVFDKPRNRQLIAEAAAFGGHRFQGYWLEADPGVLRQRVFARPPGISDATVDVLEEQLVHDVGSVNWTALDATKPVEDLVQGILKSANDAAGAVGVSI</sequence>
<dbReference type="SUPFAM" id="SSF52540">
    <property type="entry name" value="P-loop containing nucleoside triphosphate hydrolases"/>
    <property type="match status" value="1"/>
</dbReference>
<evidence type="ECO:0000259" key="1">
    <source>
        <dbReference type="Pfam" id="PF01636"/>
    </source>
</evidence>